<evidence type="ECO:0000313" key="2">
    <source>
        <dbReference type="EMBL" id="TVS90628.1"/>
    </source>
</evidence>
<feature type="region of interest" description="Disordered" evidence="1">
    <location>
        <begin position="23"/>
        <end position="69"/>
    </location>
</feature>
<protein>
    <submittedName>
        <fullName evidence="2">Uncharacterized protein</fullName>
    </submittedName>
</protein>
<comment type="caution">
    <text evidence="2">The sequence shown here is derived from an EMBL/GenBank/DDBJ whole genome shotgun (WGS) entry which is preliminary data.</text>
</comment>
<dbReference type="Proteomes" id="UP000320513">
    <property type="component" value="Unassembled WGS sequence"/>
</dbReference>
<name>A0A557XX10_9MYCO</name>
<keyword evidence="3" id="KW-1185">Reference proteome</keyword>
<organism evidence="2 3">
    <name type="scientific">Mycobacterium helveticum</name>
    <dbReference type="NCBI Taxonomy" id="2592811"/>
    <lineage>
        <taxon>Bacteria</taxon>
        <taxon>Bacillati</taxon>
        <taxon>Actinomycetota</taxon>
        <taxon>Actinomycetes</taxon>
        <taxon>Mycobacteriales</taxon>
        <taxon>Mycobacteriaceae</taxon>
        <taxon>Mycobacterium</taxon>
    </lineage>
</organism>
<accession>A0A557XX10</accession>
<proteinExistence type="predicted"/>
<reference evidence="2 3" key="1">
    <citation type="submission" date="2019-07" db="EMBL/GenBank/DDBJ databases">
        <title>New Mycobacterium species.</title>
        <authorList>
            <person name="Tortoli E."/>
            <person name="Ghielmetti G."/>
            <person name="Friedel U."/>
            <person name="Trovato A."/>
        </authorList>
    </citation>
    <scope>NUCLEOTIDE SEQUENCE [LARGE SCALE GENOMIC DNA]</scope>
    <source>
        <strain evidence="2 3">16-83</strain>
    </source>
</reference>
<sequence>MVVDRLRRVPELGWSTTVITCSSSTLSDTSAQRRGKNAQSRQADGEHGHAGPPAVTTIATTMPAKTALI</sequence>
<gene>
    <name evidence="2" type="ORF">FPZ47_08370</name>
</gene>
<dbReference type="AlphaFoldDB" id="A0A557XX10"/>
<dbReference type="EMBL" id="VMQU01000026">
    <property type="protein sequence ID" value="TVS90628.1"/>
    <property type="molecule type" value="Genomic_DNA"/>
</dbReference>
<dbReference type="RefSeq" id="WP_144950584.1">
    <property type="nucleotide sequence ID" value="NZ_VMQU01000026.1"/>
</dbReference>
<feature type="compositionally biased region" description="Polar residues" evidence="1">
    <location>
        <begin position="23"/>
        <end position="42"/>
    </location>
</feature>
<evidence type="ECO:0000256" key="1">
    <source>
        <dbReference type="SAM" id="MobiDB-lite"/>
    </source>
</evidence>
<evidence type="ECO:0000313" key="3">
    <source>
        <dbReference type="Proteomes" id="UP000320513"/>
    </source>
</evidence>